<feature type="compositionally biased region" description="Polar residues" evidence="1">
    <location>
        <begin position="38"/>
        <end position="50"/>
    </location>
</feature>
<dbReference type="RefSeq" id="WP_406794761.1">
    <property type="nucleotide sequence ID" value="NZ_JBJHZX010000076.1"/>
</dbReference>
<gene>
    <name evidence="2" type="ORF">ACJDU8_24300</name>
</gene>
<organism evidence="2 3">
    <name type="scientific">Candidatus Clostridium eludens</name>
    <dbReference type="NCBI Taxonomy" id="3381663"/>
    <lineage>
        <taxon>Bacteria</taxon>
        <taxon>Bacillati</taxon>
        <taxon>Bacillota</taxon>
        <taxon>Clostridia</taxon>
        <taxon>Eubacteriales</taxon>
        <taxon>Clostridiaceae</taxon>
        <taxon>Clostridium</taxon>
    </lineage>
</organism>
<dbReference type="EMBL" id="JBJHZX010000076">
    <property type="protein sequence ID" value="MFL0198651.1"/>
    <property type="molecule type" value="Genomic_DNA"/>
</dbReference>
<evidence type="ECO:0008006" key="4">
    <source>
        <dbReference type="Google" id="ProtNLM"/>
    </source>
</evidence>
<reference evidence="2 3" key="1">
    <citation type="submission" date="2024-11" db="EMBL/GenBank/DDBJ databases">
        <authorList>
            <person name="Heng Y.C."/>
            <person name="Lim A.C.H."/>
            <person name="Lee J.K.Y."/>
            <person name="Kittelmann S."/>
        </authorList>
    </citation>
    <scope>NUCLEOTIDE SEQUENCE [LARGE SCALE GENOMIC DNA]</scope>
    <source>
        <strain evidence="2 3">WILCCON 0269</strain>
    </source>
</reference>
<accession>A0ABW8SUM5</accession>
<keyword evidence="3" id="KW-1185">Reference proteome</keyword>
<comment type="caution">
    <text evidence="2">The sequence shown here is derived from an EMBL/GenBank/DDBJ whole genome shotgun (WGS) entry which is preliminary data.</text>
</comment>
<evidence type="ECO:0000313" key="2">
    <source>
        <dbReference type="EMBL" id="MFL0198651.1"/>
    </source>
</evidence>
<protein>
    <recommendedName>
        <fullName evidence="4">CopG family transcriptional regulator</fullName>
    </recommendedName>
</protein>
<evidence type="ECO:0000313" key="3">
    <source>
        <dbReference type="Proteomes" id="UP001623660"/>
    </source>
</evidence>
<sequence length="125" mass="14245">MVKKNDISSIKDIGVGILDTLNGIKEDKNSKVLDEQSKNINNYESKGVNQESNNNPKGKKNNSEKEVKSKRSFMLTETTIQKLNLLKLCMENKDLSTIVDESVAMYFDKNKKSIESLIEVYNRLK</sequence>
<evidence type="ECO:0000256" key="1">
    <source>
        <dbReference type="SAM" id="MobiDB-lite"/>
    </source>
</evidence>
<dbReference type="Proteomes" id="UP001623660">
    <property type="component" value="Unassembled WGS sequence"/>
</dbReference>
<name>A0ABW8SUM5_9CLOT</name>
<proteinExistence type="predicted"/>
<feature type="region of interest" description="Disordered" evidence="1">
    <location>
        <begin position="32"/>
        <end position="70"/>
    </location>
</feature>